<sequence length="552" mass="61813">MSVPLPLSSIITAFDLLKRDVEVALNTQVGDGARLEEQVQACYRFSASMQQHAGLVPPQDLAVIVSSLDEMVTGLQAAKTRSTDNPDLPPTEAAHRVHTGRRGRPHIEFDPEILQISLQHASVTELGHIFGVSSRSVRRAGVEHGFLTAAEPVYIQFVGEDGQLYRQYSSSTAAQSDISDNELDAIMSDIVQTFPTFGRRMIDGHLMHLGHRIPRSRIQASYARVHGPSQAAFGVRRITRRVYNVAGYNSLVHHDGQHGLIRWKIVVHGFIDGYSRFITGIRAHNNNRAATVLQLFHEAVAIHGVPSRVRGDHGGENVDVAAYMEEVRGHGRVSSFCRSVHNIRIERLWYDMTSGIGSKWKAIFQELETMHGLDHENPSHIWLLHHVFLHLINADILRWAETWNHHRMDIPGFGRKSPSDMRWLSMLQHGPRGFTVSSASAAAFQPPEDAIDPESIHEYGVDWDALDSARILDHHHSSNAPDIMGENPFLSHLPEHFSMVEVQQPACPLSEQQVRYLDLQLSQLSIHATVVGYKSLWDTALHTCMSIFTQSV</sequence>
<name>A0A4S4MEV3_9APHY</name>
<proteinExistence type="predicted"/>
<dbReference type="AlphaFoldDB" id="A0A4S4MEV3"/>
<evidence type="ECO:0000313" key="4">
    <source>
        <dbReference type="Proteomes" id="UP000308730"/>
    </source>
</evidence>
<protein>
    <recommendedName>
        <fullName evidence="2">Integrase core domain-containing protein</fullName>
    </recommendedName>
</protein>
<feature type="domain" description="Integrase core" evidence="2">
    <location>
        <begin position="242"/>
        <end position="427"/>
    </location>
</feature>
<evidence type="ECO:0000259" key="2">
    <source>
        <dbReference type="Pfam" id="PF24764"/>
    </source>
</evidence>
<dbReference type="SUPFAM" id="SSF53098">
    <property type="entry name" value="Ribonuclease H-like"/>
    <property type="match status" value="1"/>
</dbReference>
<dbReference type="Proteomes" id="UP000308730">
    <property type="component" value="Unassembled WGS sequence"/>
</dbReference>
<dbReference type="PANTHER" id="PTHR46791">
    <property type="entry name" value="EXPRESSED PROTEIN"/>
    <property type="match status" value="1"/>
</dbReference>
<comment type="caution">
    <text evidence="3">The sequence shown here is derived from an EMBL/GenBank/DDBJ whole genome shotgun (WGS) entry which is preliminary data.</text>
</comment>
<dbReference type="PANTHER" id="PTHR46791:SF5">
    <property type="entry name" value="CLR5 DOMAIN-CONTAINING PROTEIN-RELATED"/>
    <property type="match status" value="1"/>
</dbReference>
<evidence type="ECO:0000256" key="1">
    <source>
        <dbReference type="SAM" id="MobiDB-lite"/>
    </source>
</evidence>
<gene>
    <name evidence="3" type="ORF">EUX98_g7975</name>
</gene>
<dbReference type="OrthoDB" id="3353107at2759"/>
<keyword evidence="4" id="KW-1185">Reference proteome</keyword>
<evidence type="ECO:0000313" key="3">
    <source>
        <dbReference type="EMBL" id="THH23201.1"/>
    </source>
</evidence>
<organism evidence="3 4">
    <name type="scientific">Antrodiella citrinella</name>
    <dbReference type="NCBI Taxonomy" id="2447956"/>
    <lineage>
        <taxon>Eukaryota</taxon>
        <taxon>Fungi</taxon>
        <taxon>Dikarya</taxon>
        <taxon>Basidiomycota</taxon>
        <taxon>Agaricomycotina</taxon>
        <taxon>Agaricomycetes</taxon>
        <taxon>Polyporales</taxon>
        <taxon>Steccherinaceae</taxon>
        <taxon>Antrodiella</taxon>
    </lineage>
</organism>
<dbReference type="InterPro" id="IPR036397">
    <property type="entry name" value="RNaseH_sf"/>
</dbReference>
<feature type="region of interest" description="Disordered" evidence="1">
    <location>
        <begin position="80"/>
        <end position="101"/>
    </location>
</feature>
<dbReference type="InterPro" id="IPR012337">
    <property type="entry name" value="RNaseH-like_sf"/>
</dbReference>
<dbReference type="Gene3D" id="3.30.420.10">
    <property type="entry name" value="Ribonuclease H-like superfamily/Ribonuclease H"/>
    <property type="match status" value="1"/>
</dbReference>
<dbReference type="Pfam" id="PF24764">
    <property type="entry name" value="rva_4"/>
    <property type="match status" value="1"/>
</dbReference>
<dbReference type="GO" id="GO:0003676">
    <property type="term" value="F:nucleic acid binding"/>
    <property type="evidence" value="ECO:0007669"/>
    <property type="project" value="InterPro"/>
</dbReference>
<dbReference type="EMBL" id="SGPM01000380">
    <property type="protein sequence ID" value="THH23201.1"/>
    <property type="molecule type" value="Genomic_DNA"/>
</dbReference>
<dbReference type="InterPro" id="IPR058913">
    <property type="entry name" value="Integrase_dom_put"/>
</dbReference>
<reference evidence="3 4" key="1">
    <citation type="submission" date="2019-02" db="EMBL/GenBank/DDBJ databases">
        <title>Genome sequencing of the rare red list fungi Antrodiella citrinella (Flaviporus citrinellus).</title>
        <authorList>
            <person name="Buettner E."/>
            <person name="Kellner H."/>
        </authorList>
    </citation>
    <scope>NUCLEOTIDE SEQUENCE [LARGE SCALE GENOMIC DNA]</scope>
    <source>
        <strain evidence="3 4">DSM 108506</strain>
    </source>
</reference>
<accession>A0A4S4MEV3</accession>